<name>A0A2N5XYQ0_9GAMM</name>
<organism evidence="2 3">
    <name type="scientific">Kineobactrum sediminis</name>
    <dbReference type="NCBI Taxonomy" id="1905677"/>
    <lineage>
        <taxon>Bacteria</taxon>
        <taxon>Pseudomonadati</taxon>
        <taxon>Pseudomonadota</taxon>
        <taxon>Gammaproteobacteria</taxon>
        <taxon>Cellvibrionales</taxon>
        <taxon>Halieaceae</taxon>
        <taxon>Kineobactrum</taxon>
    </lineage>
</organism>
<accession>A0A2N5XYQ0</accession>
<protein>
    <recommendedName>
        <fullName evidence="4">Heme-binding protein</fullName>
    </recommendedName>
</protein>
<dbReference type="AlphaFoldDB" id="A0A2N5XYQ0"/>
<dbReference type="OrthoDB" id="5725896at2"/>
<dbReference type="EMBL" id="PKLZ01000015">
    <property type="protein sequence ID" value="PLW81270.1"/>
    <property type="molecule type" value="Genomic_DNA"/>
</dbReference>
<reference evidence="3" key="1">
    <citation type="submission" date="2017-11" db="EMBL/GenBank/DDBJ databases">
        <title>The draft genome sequence of Chromatocurvus sp. F02.</title>
        <authorList>
            <person name="Du Z.-J."/>
            <person name="Chang Y.-Q."/>
        </authorList>
    </citation>
    <scope>NUCLEOTIDE SEQUENCE [LARGE SCALE GENOMIC DNA]</scope>
    <source>
        <strain evidence="3">F02</strain>
    </source>
</reference>
<sequence>MKKAVQVMTGALVLASFTVAPVHADEHMRAQPVELYACTFREGKSMKDLEKANTNFKKWAAANTSGHTAWMITPQFRSAETEFDVGWIGGYQSADHFGAAIDKWVNESGNVSQAYYDTVDCSHALMASYDTGAPDGPPGDGVVWFSRCSLEDDASLSEAAASHAEVTAMMREMGAQGSSWMFVPGLGSVDADFDYYHVAAWPSYPAFASAWEAYVNGGGMEKATALYDGVASCKSPNLYDARLIVEVPADS</sequence>
<keyword evidence="1" id="KW-0732">Signal</keyword>
<evidence type="ECO:0000256" key="1">
    <source>
        <dbReference type="SAM" id="SignalP"/>
    </source>
</evidence>
<evidence type="ECO:0000313" key="3">
    <source>
        <dbReference type="Proteomes" id="UP000234845"/>
    </source>
</evidence>
<dbReference type="RefSeq" id="WP_101522668.1">
    <property type="nucleotide sequence ID" value="NZ_PKLZ01000015.1"/>
</dbReference>
<evidence type="ECO:0000313" key="2">
    <source>
        <dbReference type="EMBL" id="PLW81270.1"/>
    </source>
</evidence>
<feature type="signal peptide" evidence="1">
    <location>
        <begin position="1"/>
        <end position="24"/>
    </location>
</feature>
<dbReference type="Proteomes" id="UP000234845">
    <property type="component" value="Unassembled WGS sequence"/>
</dbReference>
<feature type="chain" id="PRO_5014989144" description="Heme-binding protein" evidence="1">
    <location>
        <begin position="25"/>
        <end position="251"/>
    </location>
</feature>
<evidence type="ECO:0008006" key="4">
    <source>
        <dbReference type="Google" id="ProtNLM"/>
    </source>
</evidence>
<comment type="caution">
    <text evidence="2">The sequence shown here is derived from an EMBL/GenBank/DDBJ whole genome shotgun (WGS) entry which is preliminary data.</text>
</comment>
<keyword evidence="3" id="KW-1185">Reference proteome</keyword>
<proteinExistence type="predicted"/>
<gene>
    <name evidence="2" type="ORF">CWI75_16725</name>
</gene>